<proteinExistence type="inferred from homology"/>
<dbReference type="SMART" id="SM00230">
    <property type="entry name" value="CysPc"/>
    <property type="match status" value="1"/>
</dbReference>
<dbReference type="GO" id="GO:0006508">
    <property type="term" value="P:proteolysis"/>
    <property type="evidence" value="ECO:0007669"/>
    <property type="project" value="UniProtKB-KW"/>
</dbReference>
<dbReference type="Proteomes" id="UP000240883">
    <property type="component" value="Unassembled WGS sequence"/>
</dbReference>
<dbReference type="SUPFAM" id="SSF54001">
    <property type="entry name" value="Cysteine proteinases"/>
    <property type="match status" value="1"/>
</dbReference>
<dbReference type="AlphaFoldDB" id="A0A2T2NBK0"/>
<feature type="active site" evidence="5">
    <location>
        <position position="327"/>
    </location>
</feature>
<dbReference type="Gene3D" id="2.60.120.380">
    <property type="match status" value="1"/>
</dbReference>
<keyword evidence="9" id="KW-1185">Reference proteome</keyword>
<evidence type="ECO:0000256" key="1">
    <source>
        <dbReference type="ARBA" id="ARBA00010193"/>
    </source>
</evidence>
<dbReference type="EMBL" id="KZ678141">
    <property type="protein sequence ID" value="PSN62418.1"/>
    <property type="molecule type" value="Genomic_DNA"/>
</dbReference>
<keyword evidence="3 5" id="KW-0378">Hydrolase</keyword>
<dbReference type="SUPFAM" id="SSF49758">
    <property type="entry name" value="Calpain large subunit, middle domain (domain III)"/>
    <property type="match status" value="2"/>
</dbReference>
<protein>
    <submittedName>
        <fullName evidence="8">Cysteine proteinase</fullName>
    </submittedName>
</protein>
<evidence type="ECO:0000256" key="6">
    <source>
        <dbReference type="SAM" id="MobiDB-lite"/>
    </source>
</evidence>
<reference evidence="8 9" key="1">
    <citation type="journal article" date="2018" name="Front. Microbiol.">
        <title>Genome-Wide Analysis of Corynespora cassiicola Leaf Fall Disease Putative Effectors.</title>
        <authorList>
            <person name="Lopez D."/>
            <person name="Ribeiro S."/>
            <person name="Label P."/>
            <person name="Fumanal B."/>
            <person name="Venisse J.S."/>
            <person name="Kohler A."/>
            <person name="de Oliveira R.R."/>
            <person name="Labutti K."/>
            <person name="Lipzen A."/>
            <person name="Lail K."/>
            <person name="Bauer D."/>
            <person name="Ohm R.A."/>
            <person name="Barry K.W."/>
            <person name="Spatafora J."/>
            <person name="Grigoriev I.V."/>
            <person name="Martin F.M."/>
            <person name="Pujade-Renaud V."/>
        </authorList>
    </citation>
    <scope>NUCLEOTIDE SEQUENCE [LARGE SCALE GENOMIC DNA]</scope>
    <source>
        <strain evidence="8 9">Philippines</strain>
    </source>
</reference>
<dbReference type="GO" id="GO:0004198">
    <property type="term" value="F:calcium-dependent cysteine-type endopeptidase activity"/>
    <property type="evidence" value="ECO:0007669"/>
    <property type="project" value="InterPro"/>
</dbReference>
<evidence type="ECO:0000313" key="8">
    <source>
        <dbReference type="EMBL" id="PSN62418.1"/>
    </source>
</evidence>
<evidence type="ECO:0000256" key="5">
    <source>
        <dbReference type="PROSITE-ProRule" id="PRU00239"/>
    </source>
</evidence>
<name>A0A2T2NBK0_CORCC</name>
<dbReference type="InterPro" id="IPR051297">
    <property type="entry name" value="PalB/RIM13"/>
</dbReference>
<dbReference type="PROSITE" id="PS50203">
    <property type="entry name" value="CALPAIN_CAT"/>
    <property type="match status" value="1"/>
</dbReference>
<dbReference type="InterPro" id="IPR022683">
    <property type="entry name" value="Calpain_III"/>
</dbReference>
<evidence type="ECO:0000259" key="7">
    <source>
        <dbReference type="PROSITE" id="PS50203"/>
    </source>
</evidence>
<dbReference type="InterPro" id="IPR036213">
    <property type="entry name" value="Calpain_III_sf"/>
</dbReference>
<evidence type="ECO:0000256" key="3">
    <source>
        <dbReference type="ARBA" id="ARBA00022801"/>
    </source>
</evidence>
<feature type="region of interest" description="Disordered" evidence="6">
    <location>
        <begin position="106"/>
        <end position="146"/>
    </location>
</feature>
<dbReference type="Gene3D" id="3.90.70.10">
    <property type="entry name" value="Cysteine proteinases"/>
    <property type="match status" value="1"/>
</dbReference>
<dbReference type="PANTHER" id="PTHR46143:SF1">
    <property type="entry name" value="CALPAIN-7"/>
    <property type="match status" value="1"/>
</dbReference>
<dbReference type="InterPro" id="IPR001300">
    <property type="entry name" value="Peptidase_C2_calpain_cat"/>
</dbReference>
<dbReference type="STRING" id="1448308.A0A2T2NBK0"/>
<dbReference type="Pfam" id="PF00648">
    <property type="entry name" value="Peptidase_C2"/>
    <property type="match status" value="1"/>
</dbReference>
<evidence type="ECO:0000256" key="2">
    <source>
        <dbReference type="ARBA" id="ARBA00022670"/>
    </source>
</evidence>
<dbReference type="Pfam" id="PF25435">
    <property type="entry name" value="PalB_C"/>
    <property type="match status" value="1"/>
</dbReference>
<gene>
    <name evidence="8" type="ORF">BS50DRAFT_679827</name>
</gene>
<dbReference type="SMART" id="SM00720">
    <property type="entry name" value="calpain_III"/>
    <property type="match status" value="1"/>
</dbReference>
<keyword evidence="2 5" id="KW-0645">Protease</keyword>
<evidence type="ECO:0000256" key="4">
    <source>
        <dbReference type="ARBA" id="ARBA00022807"/>
    </source>
</evidence>
<comment type="similarity">
    <text evidence="1">Belongs to the peptidase C2 family. PalB/RIM13 subfamily.</text>
</comment>
<feature type="domain" description="Calpain catalytic" evidence="7">
    <location>
        <begin position="244"/>
        <end position="578"/>
    </location>
</feature>
<organism evidence="8 9">
    <name type="scientific">Corynespora cassiicola Philippines</name>
    <dbReference type="NCBI Taxonomy" id="1448308"/>
    <lineage>
        <taxon>Eukaryota</taxon>
        <taxon>Fungi</taxon>
        <taxon>Dikarya</taxon>
        <taxon>Ascomycota</taxon>
        <taxon>Pezizomycotina</taxon>
        <taxon>Dothideomycetes</taxon>
        <taxon>Pleosporomycetidae</taxon>
        <taxon>Pleosporales</taxon>
        <taxon>Corynesporascaceae</taxon>
        <taxon>Corynespora</taxon>
    </lineage>
</organism>
<feature type="active site" evidence="5">
    <location>
        <position position="513"/>
    </location>
</feature>
<dbReference type="OrthoDB" id="167576at2759"/>
<accession>A0A2T2NBK0</accession>
<evidence type="ECO:0000313" key="9">
    <source>
        <dbReference type="Proteomes" id="UP000240883"/>
    </source>
</evidence>
<keyword evidence="4 5" id="KW-0788">Thiol protease</keyword>
<feature type="compositionally biased region" description="Polar residues" evidence="6">
    <location>
        <begin position="643"/>
        <end position="654"/>
    </location>
</feature>
<dbReference type="CDD" id="cd00044">
    <property type="entry name" value="CysPc"/>
    <property type="match status" value="1"/>
</dbReference>
<dbReference type="InterPro" id="IPR038765">
    <property type="entry name" value="Papain-like_cys_pep_sf"/>
</dbReference>
<sequence length="1014" mass="112369">MADSASAQLEAYKAAATKSQAEIQYAATRIEALNLAIDAAENLFKAVRITSSPAEKAELKARCNSIMDIADRLKKTENWSPKPRPLADRTRSNNITAWATHVANQTGPALGVNAPTLPASSLDPRTTSTPPAPSSPQHVPGEPHQALCNGGLMLDRTSTSSPSALSNSFTQEPREAILQVHESDGHGGPKSWPSPPVAAEQKIALAKRTGGRYPNIKRLAEPVSSRKLTTRENIHLLKSSNVNDFKCPPWTTAPEESGFFSTKGGDLFTDSRDLGLSEYQQKFLLGWMRAKDALPPPNSSLTASPGSGPTMETSGSIDLVQDAATDCSVVASLCAGIARAECGHHDLLSTQVHPQHRGRPVLSTSGKYVVRLNFNGCWRKVVIDDKLPVSNSHRLLHVVDRHNPALLWPALLEKAYLKVRGGYDFPGSNSCGDIFAFTGWIPEQLYLQEADTVPHKLWERIFKAFQYGDVLLTLGTGKMEARQERDVGLEGQHSYAVLDMMETDEDKLLLIKNPWIEGKGWKGPRPLIPAAATEPQGGMNLHRSDSKPSTKNPYPATFWLGLDQVIQHFESLYVNWNPGLFFYREDIHFEWEIPGQPPPGTCIVKNPQFSFASKAKKEEEIWFLLSRHFRDAPDHDKRKSDNFNDGSVRPTSPDSALAVNEATKGYMSIYVCNGHGKRIYMKDMYYDSTPYVTTPQCLLRFKAAPNETYTVVIDQEDLPPSPYRFTLSAFSTERLSLEHAAESYEFTKEVRGEWTRETAGGVVGSVKYFQNPQWTLHLKERGSLAIMMTSNHESNPLHVKLVLGHGKRVYKLQSRDIIVDSGDHRTGCVLAQTRDLLPGIYTVICSLFDPGRTGDYTLRIDSTSHVALTPIPRDGAGLILNRIGTATFEPHVTKLVAPMYIHRLASFTALTHLLNTPNPQSRCPLRLSIESGRGPDRHFHIASENGEYVDAMTVRCESVNLDPMELAPVADDTWLVLHRIEGTARRPQPVTYDVEILTDVPNAFTLGVWREGPE</sequence>
<feature type="region of interest" description="Disordered" evidence="6">
    <location>
        <begin position="634"/>
        <end position="655"/>
    </location>
</feature>
<dbReference type="PANTHER" id="PTHR46143">
    <property type="entry name" value="CALPAIN-7"/>
    <property type="match status" value="1"/>
</dbReference>
<feature type="active site" evidence="5">
    <location>
        <position position="493"/>
    </location>
</feature>